<keyword evidence="1" id="KW-0862">Zinc</keyword>
<dbReference type="InterPro" id="IPR000571">
    <property type="entry name" value="Znf_CCCH"/>
</dbReference>
<evidence type="ECO:0000313" key="4">
    <source>
        <dbReference type="Proteomes" id="UP000694843"/>
    </source>
</evidence>
<feature type="region of interest" description="Disordered" evidence="2">
    <location>
        <begin position="992"/>
        <end position="1025"/>
    </location>
</feature>
<feature type="compositionally biased region" description="Low complexity" evidence="2">
    <location>
        <begin position="800"/>
        <end position="818"/>
    </location>
</feature>
<dbReference type="Proteomes" id="UP000694843">
    <property type="component" value="Unplaced"/>
</dbReference>
<evidence type="ECO:0000259" key="3">
    <source>
        <dbReference type="PROSITE" id="PS50103"/>
    </source>
</evidence>
<dbReference type="KEGG" id="hazt:108669593"/>
<evidence type="ECO:0000256" key="2">
    <source>
        <dbReference type="SAM" id="MobiDB-lite"/>
    </source>
</evidence>
<feature type="domain" description="C3H1-type" evidence="3">
    <location>
        <begin position="817"/>
        <end position="845"/>
    </location>
</feature>
<dbReference type="GO" id="GO:0008270">
    <property type="term" value="F:zinc ion binding"/>
    <property type="evidence" value="ECO:0007669"/>
    <property type="project" value="UniProtKB-KW"/>
</dbReference>
<organism evidence="4 5">
    <name type="scientific">Hyalella azteca</name>
    <name type="common">Amphipod</name>
    <dbReference type="NCBI Taxonomy" id="294128"/>
    <lineage>
        <taxon>Eukaryota</taxon>
        <taxon>Metazoa</taxon>
        <taxon>Ecdysozoa</taxon>
        <taxon>Arthropoda</taxon>
        <taxon>Crustacea</taxon>
        <taxon>Multicrustacea</taxon>
        <taxon>Malacostraca</taxon>
        <taxon>Eumalacostraca</taxon>
        <taxon>Peracarida</taxon>
        <taxon>Amphipoda</taxon>
        <taxon>Senticaudata</taxon>
        <taxon>Talitrida</taxon>
        <taxon>Talitroidea</taxon>
        <taxon>Hyalellidae</taxon>
        <taxon>Hyalella</taxon>
    </lineage>
</organism>
<protein>
    <submittedName>
        <fullName evidence="5">Uncharacterized protein LOC108669593</fullName>
    </submittedName>
</protein>
<dbReference type="Gene3D" id="4.10.1000.10">
    <property type="entry name" value="Zinc finger, CCCH-type"/>
    <property type="match status" value="1"/>
</dbReference>
<dbReference type="OrthoDB" id="3247158at2759"/>
<feature type="region of interest" description="Disordered" evidence="2">
    <location>
        <begin position="883"/>
        <end position="947"/>
    </location>
</feature>
<keyword evidence="4" id="KW-1185">Reference proteome</keyword>
<evidence type="ECO:0000256" key="1">
    <source>
        <dbReference type="PROSITE-ProRule" id="PRU00723"/>
    </source>
</evidence>
<feature type="compositionally biased region" description="Polar residues" evidence="2">
    <location>
        <begin position="786"/>
        <end position="799"/>
    </location>
</feature>
<dbReference type="PROSITE" id="PS50103">
    <property type="entry name" value="ZF_C3H1"/>
    <property type="match status" value="1"/>
</dbReference>
<keyword evidence="1" id="KW-0863">Zinc-finger</keyword>
<feature type="region of interest" description="Disordered" evidence="2">
    <location>
        <begin position="783"/>
        <end position="818"/>
    </location>
</feature>
<dbReference type="RefSeq" id="XP_047736926.1">
    <property type="nucleotide sequence ID" value="XM_047880970.1"/>
</dbReference>
<dbReference type="GeneID" id="108669593"/>
<proteinExistence type="predicted"/>
<reference evidence="5" key="1">
    <citation type="submission" date="2025-08" db="UniProtKB">
        <authorList>
            <consortium name="RefSeq"/>
        </authorList>
    </citation>
    <scope>IDENTIFICATION</scope>
    <source>
        <tissue evidence="5">Whole organism</tissue>
    </source>
</reference>
<name>A0A979FK37_HYAAZ</name>
<sequence length="1025" mass="112245">MIIMAEANFSSTKVHESGSFTSSVKVHINPHFMAASASQIPSMLHFAAESDCALSNKPAENQKPLILQNSAALETGTNVVEQSGSTSMTNYSETHMNHVGYIPVNGAPPKTHNAVATSFTAGMCAENANAVLGNPYTYYDSTQCQYADKKDPFGPRLAISTSPLVYCSKSLEKYPQIVLPNARPIENLGAWALSSQDLHTSTEFKHSSTIKDVSMNKKGGSFYVNPNFVPKAHNSANDTRNDSTLKSSNETVINVDKSLPVVVTQQGAGIAHPFSKHHLHDSINSCASLGDGIMPMKSCTQRKRKVLVNPKFYDAKKLKQPVKEVTNLNMPPQLKSWDEDNGMKVVNCTENTFSTVSKIGSSPASKNDCQITTDRTVMESNMTRENASILKPKNTSRNDGPAAQFFVNTKNKLVRNAHSVSATHFGSSSTSSASVQISCNKKKDTYSLIDKAKLFSVSRTKLTQKNLASGAVSQSSSRTYQSSSSSNELNCCKKMFPGVAPELSLSTVPNSMINLRSKYKLIRKSVVAPRNVPQHFCRVNSSFHHGDYSLNCARKLVRRSIDVGVRKYGNGSRYQGSLTQNPHRYLPVDKSKNMSKKSDRFIRIGESMYKSTSTSLKKQVVNINHSAAGKTGVVKTLQASKSDSSRPNLPQLPGAGQPACRSYLNNRFGQSAYTVVNASRYLNRSFYSMRRPFNPSIANRNALKKTNFIPKTRNNVLGTDQFRRSSAQRSLTSEDKQEQALAAHALKALALQRHITAAKRRSVLVLRRRVLALSSSSPLQAKRTEASCTNLDTTVTPSNPSSSSTSSTSSSGSKKSPGAVTYCRYYHRYGRCFRDKACPYAHNPSRVAICTRYVCKLQHLLECAEYKATGRCPRVACPLPHPKHRRPNTGPNTGRVRPPVNRRRRLSSTASTDDRRYVLGAVGSSQTSPNDSKMKKKKKKGAVKTTEHSRYFNSDRIASDVAAKSLSQIPGEVDSLLDKKLRVMKLVEKMQSRTQEMRASSGNSSATTSGVTVSTEALNAGEGGV</sequence>
<accession>A0A979FK37</accession>
<feature type="compositionally biased region" description="Low complexity" evidence="2">
    <location>
        <begin position="999"/>
        <end position="1015"/>
    </location>
</feature>
<evidence type="ECO:0000313" key="5">
    <source>
        <dbReference type="RefSeq" id="XP_047736926.1"/>
    </source>
</evidence>
<keyword evidence="1" id="KW-0479">Metal-binding</keyword>
<feature type="zinc finger region" description="C3H1-type" evidence="1">
    <location>
        <begin position="817"/>
        <end position="845"/>
    </location>
</feature>
<dbReference type="AlphaFoldDB" id="A0A979FK37"/>
<gene>
    <name evidence="5" type="primary">LOC108669593</name>
</gene>